<dbReference type="SUPFAM" id="SSF48317">
    <property type="entry name" value="Acid phosphatase/Vanadium-dependent haloperoxidase"/>
    <property type="match status" value="1"/>
</dbReference>
<dbReference type="SMART" id="SM00014">
    <property type="entry name" value="acidPPc"/>
    <property type="match status" value="1"/>
</dbReference>
<sequence length="279" mass="31169">MARFDVSKITAVISGLLNERLGDWIFILVCSLVYWYAEGLEPVQRMFRLDDPNIQYPKAKKEHVSSELCIVLVFIIPLLIVSLTPVVFVGRRNRLALIHASVLGLVSTFVIDGAVVDILKVWLGRPRPDLLDRCRPAPGTPTDQYVTVEVCTAKKTHSLNEGFKSTPSGHTATSFSCMVFFCLWLNGQTLALRPRSGLVKPALSFSPLLLAFYIAISRTEDNRHHLLDVMLGGIIGSTFGWALYRRYFPAINSPKSYIPHLDVEEEETDPEPLLGSDNV</sequence>
<reference evidence="8" key="2">
    <citation type="submission" date="2014-06" db="EMBL/GenBank/DDBJ databases">
        <title>The complete genome of Blastobotrys (Arxula) adeninivorans LS3 - a yeast of biotechnological interest.</title>
        <authorList>
            <person name="Kunze G."/>
            <person name="Gaillardin C."/>
            <person name="Czernicka M."/>
            <person name="Durrens P."/>
            <person name="Martin T."/>
            <person name="Boer E."/>
            <person name="Gabaldon T."/>
            <person name="Cruz J."/>
            <person name="Talla E."/>
            <person name="Marck C."/>
            <person name="Goffeau A."/>
            <person name="Barbe V."/>
            <person name="Baret P."/>
            <person name="Baronian K."/>
            <person name="Beier S."/>
            <person name="Bleykasten C."/>
            <person name="Bode R."/>
            <person name="Casaregola S."/>
            <person name="Despons L."/>
            <person name="Fairhead C."/>
            <person name="Giersberg M."/>
            <person name="Gierski P."/>
            <person name="Hahnel U."/>
            <person name="Hartmann A."/>
            <person name="Jankowska D."/>
            <person name="Jubin C."/>
            <person name="Jung P."/>
            <person name="Lafontaine I."/>
            <person name="Leh-Louis V."/>
            <person name="Lemaire M."/>
            <person name="Marcet-Houben M."/>
            <person name="Mascher M."/>
            <person name="Morel G."/>
            <person name="Richard G.-F."/>
            <person name="Riechen J."/>
            <person name="Sacerdot C."/>
            <person name="Sarkar A."/>
            <person name="Savel G."/>
            <person name="Schacherer J."/>
            <person name="Sherman D."/>
            <person name="Straub M.-L."/>
            <person name="Stein N."/>
            <person name="Thierry A."/>
            <person name="Trautwein-Schult A."/>
            <person name="Westhof E."/>
            <person name="Worch S."/>
            <person name="Dujon B."/>
            <person name="Souciet J.-L."/>
            <person name="Wincker P."/>
            <person name="Scholz U."/>
            <person name="Neuveglise N."/>
        </authorList>
    </citation>
    <scope>NUCLEOTIDE SEQUENCE</scope>
    <source>
        <strain evidence="8">LS3</strain>
    </source>
</reference>
<organism evidence="8">
    <name type="scientific">Blastobotrys adeninivorans</name>
    <name type="common">Yeast</name>
    <name type="synonym">Arxula adeninivorans</name>
    <dbReference type="NCBI Taxonomy" id="409370"/>
    <lineage>
        <taxon>Eukaryota</taxon>
        <taxon>Fungi</taxon>
        <taxon>Dikarya</taxon>
        <taxon>Ascomycota</taxon>
        <taxon>Saccharomycotina</taxon>
        <taxon>Dipodascomycetes</taxon>
        <taxon>Dipodascales</taxon>
        <taxon>Trichomonascaceae</taxon>
        <taxon>Blastobotrys</taxon>
    </lineage>
</organism>
<evidence type="ECO:0000256" key="4">
    <source>
        <dbReference type="ARBA" id="ARBA00022989"/>
    </source>
</evidence>
<keyword evidence="5 6" id="KW-0472">Membrane</keyword>
<keyword evidence="4 6" id="KW-1133">Transmembrane helix</keyword>
<dbReference type="EMBL" id="HG937694">
    <property type="protein sequence ID" value="CDP37650.1"/>
    <property type="molecule type" value="Genomic_DNA"/>
</dbReference>
<dbReference type="InterPro" id="IPR043216">
    <property type="entry name" value="PAP-like"/>
</dbReference>
<comment type="similarity">
    <text evidence="2">Belongs to the PA-phosphatase related phosphoesterase family.</text>
</comment>
<dbReference type="PhylomeDB" id="A0A060T970"/>
<keyword evidence="3 6" id="KW-0812">Transmembrane</keyword>
<reference evidence="8" key="1">
    <citation type="submission" date="2014-02" db="EMBL/GenBank/DDBJ databases">
        <authorList>
            <person name="Genoscope - CEA"/>
        </authorList>
    </citation>
    <scope>NUCLEOTIDE SEQUENCE</scope>
    <source>
        <strain evidence="8">LS3</strain>
    </source>
</reference>
<feature type="transmembrane region" description="Helical" evidence="6">
    <location>
        <begin position="21"/>
        <end position="37"/>
    </location>
</feature>
<evidence type="ECO:0000256" key="3">
    <source>
        <dbReference type="ARBA" id="ARBA00022692"/>
    </source>
</evidence>
<name>A0A060T970_BLAAD</name>
<evidence type="ECO:0000259" key="7">
    <source>
        <dbReference type="SMART" id="SM00014"/>
    </source>
</evidence>
<dbReference type="Gene3D" id="1.20.144.10">
    <property type="entry name" value="Phosphatidic acid phosphatase type 2/haloperoxidase"/>
    <property type="match status" value="1"/>
</dbReference>
<dbReference type="PANTHER" id="PTHR10165:SF35">
    <property type="entry name" value="RE23632P"/>
    <property type="match status" value="1"/>
</dbReference>
<feature type="transmembrane region" description="Helical" evidence="6">
    <location>
        <begin position="168"/>
        <end position="186"/>
    </location>
</feature>
<evidence type="ECO:0000256" key="1">
    <source>
        <dbReference type="ARBA" id="ARBA00004141"/>
    </source>
</evidence>
<proteinExistence type="inferred from homology"/>
<feature type="transmembrane region" description="Helical" evidence="6">
    <location>
        <begin position="70"/>
        <end position="90"/>
    </location>
</feature>
<gene>
    <name evidence="8" type="ORF">GNLVRS02_ARAD1D16280g</name>
</gene>
<evidence type="ECO:0000256" key="6">
    <source>
        <dbReference type="SAM" id="Phobius"/>
    </source>
</evidence>
<evidence type="ECO:0000256" key="5">
    <source>
        <dbReference type="ARBA" id="ARBA00023136"/>
    </source>
</evidence>
<dbReference type="InterPro" id="IPR000326">
    <property type="entry name" value="PAP2/HPO"/>
</dbReference>
<dbReference type="GO" id="GO:0046839">
    <property type="term" value="P:phospholipid dephosphorylation"/>
    <property type="evidence" value="ECO:0007669"/>
    <property type="project" value="TreeGrafter"/>
</dbReference>
<dbReference type="Pfam" id="PF01569">
    <property type="entry name" value="PAP2"/>
    <property type="match status" value="1"/>
</dbReference>
<feature type="transmembrane region" description="Helical" evidence="6">
    <location>
        <begin position="102"/>
        <end position="123"/>
    </location>
</feature>
<dbReference type="AlphaFoldDB" id="A0A060T970"/>
<dbReference type="PANTHER" id="PTHR10165">
    <property type="entry name" value="LIPID PHOSPHATE PHOSPHATASE"/>
    <property type="match status" value="1"/>
</dbReference>
<comment type="subcellular location">
    <subcellularLocation>
        <location evidence="1">Membrane</location>
        <topology evidence="1">Multi-pass membrane protein</topology>
    </subcellularLocation>
</comment>
<dbReference type="InterPro" id="IPR036938">
    <property type="entry name" value="PAP2/HPO_sf"/>
</dbReference>
<evidence type="ECO:0000256" key="2">
    <source>
        <dbReference type="ARBA" id="ARBA00008816"/>
    </source>
</evidence>
<feature type="transmembrane region" description="Helical" evidence="6">
    <location>
        <begin position="198"/>
        <end position="219"/>
    </location>
</feature>
<evidence type="ECO:0000313" key="8">
    <source>
        <dbReference type="EMBL" id="CDP37650.1"/>
    </source>
</evidence>
<feature type="domain" description="Phosphatidic acid phosphatase type 2/haloperoxidase" evidence="7">
    <location>
        <begin position="102"/>
        <end position="244"/>
    </location>
</feature>
<feature type="transmembrane region" description="Helical" evidence="6">
    <location>
        <begin position="225"/>
        <end position="244"/>
    </location>
</feature>
<dbReference type="CDD" id="cd03390">
    <property type="entry name" value="PAP2_containing_1_like"/>
    <property type="match status" value="1"/>
</dbReference>
<dbReference type="GO" id="GO:0016020">
    <property type="term" value="C:membrane"/>
    <property type="evidence" value="ECO:0007669"/>
    <property type="project" value="UniProtKB-SubCell"/>
</dbReference>
<accession>A0A060T970</accession>
<dbReference type="GO" id="GO:0008195">
    <property type="term" value="F:phosphatidate phosphatase activity"/>
    <property type="evidence" value="ECO:0007669"/>
    <property type="project" value="TreeGrafter"/>
</dbReference>
<dbReference type="GO" id="GO:0006644">
    <property type="term" value="P:phospholipid metabolic process"/>
    <property type="evidence" value="ECO:0007669"/>
    <property type="project" value="InterPro"/>
</dbReference>
<protein>
    <submittedName>
        <fullName evidence="8">ARAD1D16280p</fullName>
    </submittedName>
</protein>